<keyword evidence="2" id="KW-1185">Reference proteome</keyword>
<dbReference type="AlphaFoldDB" id="A0A563DER6"/>
<evidence type="ECO:0000313" key="2">
    <source>
        <dbReference type="Proteomes" id="UP000319499"/>
    </source>
</evidence>
<accession>A0A563DER6</accession>
<dbReference type="EMBL" id="SELH01000018">
    <property type="protein sequence ID" value="TWP28423.1"/>
    <property type="molecule type" value="Genomic_DNA"/>
</dbReference>
<proteinExistence type="predicted"/>
<gene>
    <name evidence="1" type="ORF">ETU09_05730</name>
</gene>
<dbReference type="OrthoDB" id="1234918at2"/>
<name>A0A563DER6_9FLAO</name>
<sequence length="455" mass="52133">MYVPRKKNHNHKVASNVMRLDPKNPIPYEPTGESEAFLLSSNSRKYIPFLAPKDNFFQLLLEAKLLSPTNNSCVNSKIHFCVGDGLFFKDETQEDPSLTEWMKRVNKKGQHFNKVIKTVFNNYLTVGNAFVEVIRGKIGTTKFIKVVNRPFLDCRLSLPNSDDISESVFISKKFRQRNAWTLKEDEVLELPIYYGDTKMPWYKSAQGTEHCILHIKNEVPGYEYYGMPDNVSSLPWQIMEYKGARYNIDNFENNMVIGGTFIINGNLTDKERIEIAKDVLYTHTGDGNNGRIIVLSGQNMDASKSGFQPFDVHKDGSFLELDENTEKKIINSNNWDSSLYGQHKTTGMGNGGNSYLTTIYNIKKKTVIEPLQRMMKEEFLSPLFEICDKWMNTEWSNIDLGFKSVSPTSFISDIDVNKILTKDEGREILGYPNMTSKEKGESIIDENKQNKNIHV</sequence>
<comment type="caution">
    <text evidence="1">The sequence shown here is derived from an EMBL/GenBank/DDBJ whole genome shotgun (WGS) entry which is preliminary data.</text>
</comment>
<dbReference type="RefSeq" id="WP_146292456.1">
    <property type="nucleotide sequence ID" value="NZ_SELH01000018.1"/>
</dbReference>
<reference evidence="1 2" key="1">
    <citation type="submission" date="2019-02" db="EMBL/GenBank/DDBJ databases">
        <title>Apibacter muscae sp. nov.: a novel member of the house fly microbiota.</title>
        <authorList>
            <person name="Park R."/>
        </authorList>
    </citation>
    <scope>NUCLEOTIDE SEQUENCE [LARGE SCALE GENOMIC DNA]</scope>
    <source>
        <strain evidence="1 2">AL1</strain>
    </source>
</reference>
<protein>
    <submittedName>
        <fullName evidence="1">Phage portal protein</fullName>
    </submittedName>
</protein>
<evidence type="ECO:0000313" key="1">
    <source>
        <dbReference type="EMBL" id="TWP28423.1"/>
    </source>
</evidence>
<organism evidence="1 2">
    <name type="scientific">Apibacter muscae</name>
    <dbReference type="NCBI Taxonomy" id="2509004"/>
    <lineage>
        <taxon>Bacteria</taxon>
        <taxon>Pseudomonadati</taxon>
        <taxon>Bacteroidota</taxon>
        <taxon>Flavobacteriia</taxon>
        <taxon>Flavobacteriales</taxon>
        <taxon>Weeksellaceae</taxon>
        <taxon>Apibacter</taxon>
    </lineage>
</organism>
<dbReference type="Proteomes" id="UP000319499">
    <property type="component" value="Unassembled WGS sequence"/>
</dbReference>